<dbReference type="InParanoid" id="F0ZAG6"/>
<dbReference type="KEGG" id="dpp:DICPUDRAFT_27593"/>
<dbReference type="VEuPathDB" id="AmoebaDB:DICPUDRAFT_27593"/>
<dbReference type="AlphaFoldDB" id="F0ZAG6"/>
<gene>
    <name evidence="2" type="ORF">DICPUDRAFT_27593</name>
</gene>
<proteinExistence type="predicted"/>
<dbReference type="GO" id="GO:0031573">
    <property type="term" value="P:mitotic intra-S DNA damage checkpoint signaling"/>
    <property type="evidence" value="ECO:0000318"/>
    <property type="project" value="GO_Central"/>
</dbReference>
<feature type="compositionally biased region" description="Polar residues" evidence="1">
    <location>
        <begin position="284"/>
        <end position="297"/>
    </location>
</feature>
<sequence length="467" mass="54830">MHFVVASRHIKQFSKSLQCISRIGDDLYIEIHEDFIKFVTVNSSRSAYATFTFHSSFFQNYIFEKDDIIPQNQYRVKSKLCFQMFHSLSNIDKCAMKIVNDESKITFYLLCKNGIQKIYSMNYEESQCPAAVFNRDPPYKITAKPKQLSDCLNFFSSNVEEIAMLIQKDRVILRSQVDEKKPNTKALATEVTVDYQDFDNYVFRGPGAEISFGYKDIKTILAYIDVINNPYTMLIDQCGRPFNISFNYNSTFHADFILATLYNSNQPRNAQQAQQYQSAPPVTPQHQYFADSSSFNSRSEHHQNYRNTSMGSPNTNQNYQQQPIFSSHEDDHDDMMDGMPLDHDLQQQQQQTPNSNYQYNISQQQQQQNIYQHSFLPHSFKDQHDLQQYDLLRQQQQQQQQFDFQQYDLQQQQQQQFDFQQNQNIPLSNTSVNTAKRTTINYRSDINLDEDDDDDDDENENIQSSNN</sequence>
<organism evidence="2 3">
    <name type="scientific">Dictyostelium purpureum</name>
    <name type="common">Slime mold</name>
    <dbReference type="NCBI Taxonomy" id="5786"/>
    <lineage>
        <taxon>Eukaryota</taxon>
        <taxon>Amoebozoa</taxon>
        <taxon>Evosea</taxon>
        <taxon>Eumycetozoa</taxon>
        <taxon>Dictyostelia</taxon>
        <taxon>Dictyosteliales</taxon>
        <taxon>Dictyosteliaceae</taxon>
        <taxon>Dictyostelium</taxon>
    </lineage>
</organism>
<dbReference type="SUPFAM" id="SSF55979">
    <property type="entry name" value="DNA clamp"/>
    <property type="match status" value="1"/>
</dbReference>
<dbReference type="STRING" id="5786.F0ZAG6"/>
<dbReference type="OrthoDB" id="60092at2759"/>
<dbReference type="PANTHER" id="PTHR15237:SF0">
    <property type="entry name" value="CELL CYCLE CHECKPOINT CONTROL PROTEIN"/>
    <property type="match status" value="1"/>
</dbReference>
<feature type="compositionally biased region" description="Low complexity" evidence="1">
    <location>
        <begin position="268"/>
        <end position="280"/>
    </location>
</feature>
<feature type="region of interest" description="Disordered" evidence="1">
    <location>
        <begin position="268"/>
        <end position="320"/>
    </location>
</feature>
<evidence type="ECO:0008006" key="4">
    <source>
        <dbReference type="Google" id="ProtNLM"/>
    </source>
</evidence>
<dbReference type="GeneID" id="10506049"/>
<dbReference type="PANTHER" id="PTHR15237">
    <property type="entry name" value="DNA REPAIR PROTEIN RAD9"/>
    <property type="match status" value="1"/>
</dbReference>
<dbReference type="FunCoup" id="F0ZAG6">
    <property type="interactions" value="224"/>
</dbReference>
<dbReference type="GO" id="GO:0071479">
    <property type="term" value="P:cellular response to ionizing radiation"/>
    <property type="evidence" value="ECO:0000318"/>
    <property type="project" value="GO_Central"/>
</dbReference>
<evidence type="ECO:0000313" key="2">
    <source>
        <dbReference type="EMBL" id="EGC39065.1"/>
    </source>
</evidence>
<name>F0ZAG6_DICPU</name>
<accession>F0ZAG6</accession>
<dbReference type="FunFam" id="3.70.10.10:FF:000074">
    <property type="entry name" value="Uncharacterized protein"/>
    <property type="match status" value="1"/>
</dbReference>
<dbReference type="EMBL" id="GL870964">
    <property type="protein sequence ID" value="EGC39065.1"/>
    <property type="molecule type" value="Genomic_DNA"/>
</dbReference>
<evidence type="ECO:0000256" key="1">
    <source>
        <dbReference type="SAM" id="MobiDB-lite"/>
    </source>
</evidence>
<feature type="region of interest" description="Disordered" evidence="1">
    <location>
        <begin position="445"/>
        <end position="467"/>
    </location>
</feature>
<dbReference type="InterPro" id="IPR007268">
    <property type="entry name" value="Rad9/Ddc1"/>
</dbReference>
<protein>
    <recommendedName>
        <fullName evidence="4">DNA repair protein rad9</fullName>
    </recommendedName>
</protein>
<evidence type="ECO:0000313" key="3">
    <source>
        <dbReference type="Proteomes" id="UP000001064"/>
    </source>
</evidence>
<feature type="compositionally biased region" description="Acidic residues" evidence="1">
    <location>
        <begin position="447"/>
        <end position="460"/>
    </location>
</feature>
<dbReference type="GO" id="GO:0006281">
    <property type="term" value="P:DNA repair"/>
    <property type="evidence" value="ECO:0000318"/>
    <property type="project" value="GO_Central"/>
</dbReference>
<dbReference type="Pfam" id="PF04139">
    <property type="entry name" value="Rad9"/>
    <property type="match status" value="1"/>
</dbReference>
<dbReference type="GO" id="GO:0030896">
    <property type="term" value="C:checkpoint clamp complex"/>
    <property type="evidence" value="ECO:0000318"/>
    <property type="project" value="GO_Central"/>
</dbReference>
<dbReference type="GO" id="GO:0000076">
    <property type="term" value="P:DNA replication checkpoint signaling"/>
    <property type="evidence" value="ECO:0000318"/>
    <property type="project" value="GO_Central"/>
</dbReference>
<dbReference type="InterPro" id="IPR046938">
    <property type="entry name" value="DNA_clamp_sf"/>
</dbReference>
<feature type="compositionally biased region" description="Polar residues" evidence="1">
    <location>
        <begin position="305"/>
        <end position="320"/>
    </location>
</feature>
<dbReference type="Proteomes" id="UP000001064">
    <property type="component" value="Unassembled WGS sequence"/>
</dbReference>
<dbReference type="eggNOG" id="KOG2810">
    <property type="taxonomic scope" value="Eukaryota"/>
</dbReference>
<dbReference type="Gene3D" id="3.70.10.10">
    <property type="match status" value="1"/>
</dbReference>
<keyword evidence="3" id="KW-1185">Reference proteome</keyword>
<dbReference type="OMA" id="FEVFDMP"/>
<reference evidence="3" key="1">
    <citation type="journal article" date="2011" name="Genome Biol.">
        <title>Comparative genomics of the social amoebae Dictyostelium discoideum and Dictyostelium purpureum.</title>
        <authorList>
            <consortium name="US DOE Joint Genome Institute (JGI-PGF)"/>
            <person name="Sucgang R."/>
            <person name="Kuo A."/>
            <person name="Tian X."/>
            <person name="Salerno W."/>
            <person name="Parikh A."/>
            <person name="Feasley C.L."/>
            <person name="Dalin E."/>
            <person name="Tu H."/>
            <person name="Huang E."/>
            <person name="Barry K."/>
            <person name="Lindquist E."/>
            <person name="Shapiro H."/>
            <person name="Bruce D."/>
            <person name="Schmutz J."/>
            <person name="Salamov A."/>
            <person name="Fey P."/>
            <person name="Gaudet P."/>
            <person name="Anjard C."/>
            <person name="Babu M.M."/>
            <person name="Basu S."/>
            <person name="Bushmanova Y."/>
            <person name="van der Wel H."/>
            <person name="Katoh-Kurasawa M."/>
            <person name="Dinh C."/>
            <person name="Coutinho P.M."/>
            <person name="Saito T."/>
            <person name="Elias M."/>
            <person name="Schaap P."/>
            <person name="Kay R.R."/>
            <person name="Henrissat B."/>
            <person name="Eichinger L."/>
            <person name="Rivero F."/>
            <person name="Putnam N.H."/>
            <person name="West C.M."/>
            <person name="Loomis W.F."/>
            <person name="Chisholm R.L."/>
            <person name="Shaulsky G."/>
            <person name="Strassmann J.E."/>
            <person name="Queller D.C."/>
            <person name="Kuspa A."/>
            <person name="Grigoriev I.V."/>
        </authorList>
    </citation>
    <scope>NUCLEOTIDE SEQUENCE [LARGE SCALE GENOMIC DNA]</scope>
    <source>
        <strain evidence="3">QSDP1</strain>
    </source>
</reference>
<dbReference type="RefSeq" id="XP_003284415.1">
    <property type="nucleotide sequence ID" value="XM_003284367.1"/>
</dbReference>